<dbReference type="Proteomes" id="UP001279734">
    <property type="component" value="Unassembled WGS sequence"/>
</dbReference>
<feature type="compositionally biased region" description="Basic residues" evidence="1">
    <location>
        <begin position="81"/>
        <end position="90"/>
    </location>
</feature>
<comment type="caution">
    <text evidence="3">The sequence shown here is derived from an EMBL/GenBank/DDBJ whole genome shotgun (WGS) entry which is preliminary data.</text>
</comment>
<evidence type="ECO:0000313" key="4">
    <source>
        <dbReference type="Proteomes" id="UP001279734"/>
    </source>
</evidence>
<reference evidence="3" key="1">
    <citation type="submission" date="2023-05" db="EMBL/GenBank/DDBJ databases">
        <title>Nepenthes gracilis genome sequencing.</title>
        <authorList>
            <person name="Fukushima K."/>
        </authorList>
    </citation>
    <scope>NUCLEOTIDE SEQUENCE</scope>
    <source>
        <strain evidence="3">SING2019-196</strain>
    </source>
</reference>
<accession>A0AAD3XMJ0</accession>
<name>A0AAD3XMJ0_NEPGR</name>
<keyword evidence="4" id="KW-1185">Reference proteome</keyword>
<dbReference type="EMBL" id="BSYO01000010">
    <property type="protein sequence ID" value="GMH10242.1"/>
    <property type="molecule type" value="Genomic_DNA"/>
</dbReference>
<dbReference type="InterPro" id="IPR016641">
    <property type="entry name" value="EGD2/NACA0like"/>
</dbReference>
<evidence type="ECO:0000256" key="1">
    <source>
        <dbReference type="SAM" id="MobiDB-lite"/>
    </source>
</evidence>
<sequence>MCRPPLLCPSPLLLLDLAGCVPVIKMNERGGIGRHRMRLSPPTSALPKAHTTPLHCAPIVKMKERKEERGQKDGDASGRLKQSRSGKKSQKAMLKLGMKLITGLSRITVKKSKNASS</sequence>
<feature type="compositionally biased region" description="Basic and acidic residues" evidence="1">
    <location>
        <begin position="61"/>
        <end position="78"/>
    </location>
</feature>
<protein>
    <submittedName>
        <fullName evidence="3">Uncharacterized protein</fullName>
    </submittedName>
</protein>
<evidence type="ECO:0000256" key="2">
    <source>
        <dbReference type="SAM" id="SignalP"/>
    </source>
</evidence>
<keyword evidence="2" id="KW-0732">Signal</keyword>
<dbReference type="Gene3D" id="2.20.70.30">
    <property type="entry name" value="Nascent polypeptide-associated complex domain"/>
    <property type="match status" value="1"/>
</dbReference>
<feature type="chain" id="PRO_5042139524" evidence="2">
    <location>
        <begin position="21"/>
        <end position="117"/>
    </location>
</feature>
<dbReference type="InterPro" id="IPR038187">
    <property type="entry name" value="NAC_A/B_dom_sf"/>
</dbReference>
<dbReference type="PANTHER" id="PTHR21713">
    <property type="entry name" value="NASCENT POLYPEPTIDE ASSOCIATED COMPLEX ALPHA SUBUNIT-RELATED"/>
    <property type="match status" value="1"/>
</dbReference>
<evidence type="ECO:0000313" key="3">
    <source>
        <dbReference type="EMBL" id="GMH10242.1"/>
    </source>
</evidence>
<proteinExistence type="predicted"/>
<dbReference type="AlphaFoldDB" id="A0AAD3XMJ0"/>
<feature type="signal peptide" evidence="2">
    <location>
        <begin position="1"/>
        <end position="20"/>
    </location>
</feature>
<organism evidence="3 4">
    <name type="scientific">Nepenthes gracilis</name>
    <name type="common">Slender pitcher plant</name>
    <dbReference type="NCBI Taxonomy" id="150966"/>
    <lineage>
        <taxon>Eukaryota</taxon>
        <taxon>Viridiplantae</taxon>
        <taxon>Streptophyta</taxon>
        <taxon>Embryophyta</taxon>
        <taxon>Tracheophyta</taxon>
        <taxon>Spermatophyta</taxon>
        <taxon>Magnoliopsida</taxon>
        <taxon>eudicotyledons</taxon>
        <taxon>Gunneridae</taxon>
        <taxon>Pentapetalae</taxon>
        <taxon>Caryophyllales</taxon>
        <taxon>Nepenthaceae</taxon>
        <taxon>Nepenthes</taxon>
    </lineage>
</organism>
<dbReference type="GO" id="GO:0005854">
    <property type="term" value="C:nascent polypeptide-associated complex"/>
    <property type="evidence" value="ECO:0007669"/>
    <property type="project" value="InterPro"/>
</dbReference>
<feature type="region of interest" description="Disordered" evidence="1">
    <location>
        <begin position="33"/>
        <end position="94"/>
    </location>
</feature>
<gene>
    <name evidence="3" type="ORF">Nepgr_012083</name>
</gene>